<proteinExistence type="predicted"/>
<dbReference type="PANTHER" id="PTHR43169:SF2">
    <property type="entry name" value="NAD_GMP SYNTHASE DOMAIN-CONTAINING PROTEIN"/>
    <property type="match status" value="1"/>
</dbReference>
<feature type="active site" description="Nucleophile and sulfur donor" evidence="1">
    <location>
        <position position="167"/>
    </location>
</feature>
<accession>A0A7M2RDN0</accession>
<dbReference type="RefSeq" id="WP_193734436.1">
    <property type="nucleotide sequence ID" value="NZ_CP063304.1"/>
</dbReference>
<keyword evidence="3" id="KW-1185">Reference proteome</keyword>
<organism evidence="2 3">
    <name type="scientific">Blautia liquoris</name>
    <dbReference type="NCBI Taxonomy" id="2779518"/>
    <lineage>
        <taxon>Bacteria</taxon>
        <taxon>Bacillati</taxon>
        <taxon>Bacillota</taxon>
        <taxon>Clostridia</taxon>
        <taxon>Lachnospirales</taxon>
        <taxon>Lachnospiraceae</taxon>
        <taxon>Blautia</taxon>
    </lineage>
</organism>
<dbReference type="Gene3D" id="3.40.50.620">
    <property type="entry name" value="HUPs"/>
    <property type="match status" value="1"/>
</dbReference>
<name>A0A7M2RDN0_9FIRM</name>
<evidence type="ECO:0000313" key="2">
    <source>
        <dbReference type="EMBL" id="QOV18074.1"/>
    </source>
</evidence>
<dbReference type="SUPFAM" id="SSF52402">
    <property type="entry name" value="Adenine nucleotide alpha hydrolases-like"/>
    <property type="match status" value="1"/>
</dbReference>
<keyword evidence="2" id="KW-0808">Transferase</keyword>
<dbReference type="PIRSF" id="PIRSF006661">
    <property type="entry name" value="PP-lp_UCP006661"/>
    <property type="match status" value="1"/>
</dbReference>
<reference evidence="2 3" key="1">
    <citation type="submission" date="2020-10" db="EMBL/GenBank/DDBJ databases">
        <title>Blautia liquoris sp.nov., isolated from the mud in a fermentation cellar used for the production of Chinese strong-flavoured liquor.</title>
        <authorList>
            <person name="Lu L."/>
        </authorList>
    </citation>
    <scope>NUCLEOTIDE SEQUENCE [LARGE SCALE GENOMIC DNA]</scope>
    <source>
        <strain evidence="2 3">LZLJ-3</strain>
    </source>
</reference>
<protein>
    <submittedName>
        <fullName evidence="2">ATP-dependent sacrificial sulfur transferase LarE</fullName>
    </submittedName>
</protein>
<dbReference type="KEGG" id="bliq:INP51_08380"/>
<dbReference type="EMBL" id="CP063304">
    <property type="protein sequence ID" value="QOV18074.1"/>
    <property type="molecule type" value="Genomic_DNA"/>
</dbReference>
<dbReference type="Proteomes" id="UP000593601">
    <property type="component" value="Chromosome"/>
</dbReference>
<dbReference type="CDD" id="cd01990">
    <property type="entry name" value="LarE-like"/>
    <property type="match status" value="1"/>
</dbReference>
<dbReference type="InterPro" id="IPR014729">
    <property type="entry name" value="Rossmann-like_a/b/a_fold"/>
</dbReference>
<evidence type="ECO:0000313" key="3">
    <source>
        <dbReference type="Proteomes" id="UP000593601"/>
    </source>
</evidence>
<dbReference type="AlphaFoldDB" id="A0A7M2RDN0"/>
<gene>
    <name evidence="2" type="primary">larE</name>
    <name evidence="2" type="ORF">INP51_08380</name>
</gene>
<dbReference type="InterPro" id="IPR005232">
    <property type="entry name" value="LarE"/>
</dbReference>
<dbReference type="InterPro" id="IPR052188">
    <property type="entry name" value="Ni-pincer_cofactor_biosynth"/>
</dbReference>
<dbReference type="PANTHER" id="PTHR43169">
    <property type="entry name" value="EXSB FAMILY PROTEIN"/>
    <property type="match status" value="1"/>
</dbReference>
<dbReference type="NCBIfam" id="TIGR00268">
    <property type="entry name" value="ATP-dependent sacrificial sulfur transferase LarE"/>
    <property type="match status" value="1"/>
</dbReference>
<sequence>MTLQEFFKENPKVAIAFSGGVDSSYLLYAAQTSGADTKAYFVKGAFQPQFELDDAKRLAKEIGVPMTILPVDVLANDTVTANPSNRCYYCKQTVFGLIQETAAKDGFHTLLDGTNASDDAADRPGMKALEELQVRSPLREAGLTKDEIRRLSKEAGLFTWDKPSYACLATRIPTGQKITKEELDRVSHSETFLMQLGFCNFRVRTVGNDAKIQVTKDQLDLLLKHREQILKELQPLYDNILLDLVTR</sequence>
<dbReference type="Pfam" id="PF06508">
    <property type="entry name" value="QueC"/>
    <property type="match status" value="1"/>
</dbReference>
<dbReference type="GO" id="GO:0016783">
    <property type="term" value="F:sulfurtransferase activity"/>
    <property type="evidence" value="ECO:0007669"/>
    <property type="project" value="InterPro"/>
</dbReference>
<evidence type="ECO:0000256" key="1">
    <source>
        <dbReference type="PIRSR" id="PIRSR006661-1"/>
    </source>
</evidence>
<dbReference type="InterPro" id="IPR018317">
    <property type="entry name" value="QueC"/>
</dbReference>